<evidence type="ECO:0000256" key="1">
    <source>
        <dbReference type="SAM" id="MobiDB-lite"/>
    </source>
</evidence>
<dbReference type="InterPro" id="IPR010982">
    <property type="entry name" value="Lambda_DNA-bd_dom_sf"/>
</dbReference>
<dbReference type="CDD" id="cd00093">
    <property type="entry name" value="HTH_XRE"/>
    <property type="match status" value="1"/>
</dbReference>
<name>I3E4K5_BACMT</name>
<comment type="caution">
    <text evidence="4">The sequence shown here is derived from an EMBL/GenBank/DDBJ whole genome shotgun (WGS) entry which is preliminary data.</text>
</comment>
<dbReference type="InterPro" id="IPR001387">
    <property type="entry name" value="Cro/C1-type_HTH"/>
</dbReference>
<feature type="transmembrane region" description="Helical" evidence="2">
    <location>
        <begin position="104"/>
        <end position="128"/>
    </location>
</feature>
<dbReference type="InterPro" id="IPR050400">
    <property type="entry name" value="Bact_Cytoskel_RodZ"/>
</dbReference>
<dbReference type="Gene3D" id="1.10.260.40">
    <property type="entry name" value="lambda repressor-like DNA-binding domains"/>
    <property type="match status" value="1"/>
</dbReference>
<keyword evidence="2" id="KW-0472">Membrane</keyword>
<dbReference type="PANTHER" id="PTHR34475">
    <property type="match status" value="1"/>
</dbReference>
<dbReference type="eggNOG" id="COG1426">
    <property type="taxonomic scope" value="Bacteria"/>
</dbReference>
<dbReference type="AlphaFoldDB" id="I3E4K5"/>
<evidence type="ECO:0000259" key="3">
    <source>
        <dbReference type="PROSITE" id="PS50943"/>
    </source>
</evidence>
<gene>
    <name evidence="4" type="ORF">PB1_00735</name>
</gene>
<sequence length="299" mass="33863">MTELGNRLKEAREAKGLSLDQLQDLTKIQKRYLKGIEEGNFSMMPGKFYVRAFIKQYAEAVGIEPEELFEQYKNEIPSTYDNELPVQLSRVQSRKRITGNSSKIIDLLPKILIGVFVIGTIALIWYFLQTNARNETKEPVQEKNVPARFEQSANLENEVEKNEKTENKEKEKTNSDENETVIDEKTQEQQVSVVEASGRNTVYELKNADKFLLKVASIGGETWVNISNGKGYSFFQGTLSKGGTESQTVDFSKEQEAVIVVGNSANTEIYINDQKVEFAVPPSESVRQDITIRYVPKAE</sequence>
<feature type="domain" description="HTH cro/C1-type" evidence="3">
    <location>
        <begin position="8"/>
        <end position="68"/>
    </location>
</feature>
<evidence type="ECO:0000313" key="4">
    <source>
        <dbReference type="EMBL" id="EIJ81426.1"/>
    </source>
</evidence>
<dbReference type="PATRIC" id="fig|997296.3.peg.190"/>
<dbReference type="STRING" id="997296.PB1_00735"/>
<keyword evidence="2" id="KW-1133">Transmembrane helix</keyword>
<evidence type="ECO:0000313" key="5">
    <source>
        <dbReference type="Proteomes" id="UP000010523"/>
    </source>
</evidence>
<dbReference type="SMART" id="SM00530">
    <property type="entry name" value="HTH_XRE"/>
    <property type="match status" value="1"/>
</dbReference>
<evidence type="ECO:0000256" key="2">
    <source>
        <dbReference type="SAM" id="Phobius"/>
    </source>
</evidence>
<dbReference type="PROSITE" id="PS50943">
    <property type="entry name" value="HTH_CROC1"/>
    <property type="match status" value="1"/>
</dbReference>
<feature type="compositionally biased region" description="Basic and acidic residues" evidence="1">
    <location>
        <begin position="158"/>
        <end position="175"/>
    </location>
</feature>
<feature type="region of interest" description="Disordered" evidence="1">
    <location>
        <begin position="157"/>
        <end position="181"/>
    </location>
</feature>
<organism evidence="4 5">
    <name type="scientific">Bacillus methanolicus PB1</name>
    <dbReference type="NCBI Taxonomy" id="997296"/>
    <lineage>
        <taxon>Bacteria</taxon>
        <taxon>Bacillati</taxon>
        <taxon>Bacillota</taxon>
        <taxon>Bacilli</taxon>
        <taxon>Bacillales</taxon>
        <taxon>Bacillaceae</taxon>
        <taxon>Bacillus</taxon>
    </lineage>
</organism>
<protein>
    <submittedName>
        <fullName evidence="4">Transcriptional regulator, XRE family protein</fullName>
    </submittedName>
</protein>
<dbReference type="OrthoDB" id="9797543at2"/>
<keyword evidence="2" id="KW-0812">Transmembrane</keyword>
<dbReference type="InterPro" id="IPR025194">
    <property type="entry name" value="RodZ-like_C"/>
</dbReference>
<accession>I3E4K5</accession>
<dbReference type="PANTHER" id="PTHR34475:SF1">
    <property type="entry name" value="CYTOSKELETON PROTEIN RODZ"/>
    <property type="match status" value="1"/>
</dbReference>
<dbReference type="GO" id="GO:0003677">
    <property type="term" value="F:DNA binding"/>
    <property type="evidence" value="ECO:0007669"/>
    <property type="project" value="InterPro"/>
</dbReference>
<dbReference type="EMBL" id="AFEU01000001">
    <property type="protein sequence ID" value="EIJ81426.1"/>
    <property type="molecule type" value="Genomic_DNA"/>
</dbReference>
<dbReference type="Pfam" id="PF13464">
    <property type="entry name" value="RodZ_C"/>
    <property type="match status" value="1"/>
</dbReference>
<keyword evidence="5" id="KW-1185">Reference proteome</keyword>
<dbReference type="Pfam" id="PF13413">
    <property type="entry name" value="HTH_25"/>
    <property type="match status" value="1"/>
</dbReference>
<dbReference type="Proteomes" id="UP000010523">
    <property type="component" value="Unassembled WGS sequence"/>
</dbReference>
<dbReference type="SUPFAM" id="SSF47413">
    <property type="entry name" value="lambda repressor-like DNA-binding domains"/>
    <property type="match status" value="1"/>
</dbReference>
<dbReference type="RefSeq" id="WP_003350111.1">
    <property type="nucleotide sequence ID" value="NZ_AFEU01000001.1"/>
</dbReference>
<proteinExistence type="predicted"/>
<reference evidence="4 5" key="1">
    <citation type="journal article" date="2012" name="Appl. Environ. Microbiol.">
        <title>Genome Sequence of Thermotolerant Bacillus methanolicus: Features and Regulation Related to Methylotrophy and Production of L-Lysine and L-Glutamate from Methanol.</title>
        <authorList>
            <person name="Heggeset T.M."/>
            <person name="Krog A."/>
            <person name="Balzer S."/>
            <person name="Wentzel A."/>
            <person name="Ellingsen T.E."/>
            <person name="Brautaset T."/>
        </authorList>
    </citation>
    <scope>NUCLEOTIDE SEQUENCE [LARGE SCALE GENOMIC DNA]</scope>
    <source>
        <strain evidence="4 5">PB1</strain>
    </source>
</reference>